<dbReference type="InterPro" id="IPR050271">
    <property type="entry name" value="UDP-glycosyltransferase"/>
</dbReference>
<sequence>MVEEFFGGVSERVRVLSSPSPPFALSSSVSAEASSFKRLDLCRLLRFSPQAMPEASRAVSLLRLPLITQSDTPWPSKSGWGQTPLFDSIWFFTISKFRGWPTKSQMKHFVASCLLSACLCFWGTVVGSHVALFPSSGCFSHTKMMIEVGEDFAADNVSWVQIFMFDFGFRALTRLPESWRQLVMDEADAEGSELIREGGTLLWSLNVPVDQDRLWDVRGSVLFFKLLRRNQRLCSKLLGSAEFQRFKERNDVDLVVVDHFIQECFTSLASLLNATTVQFSNWPIADGYVSALNLPAPPSSVPKTGTAFSSLGMSFFDRVRNTLFHSLIVFARSVQTAVINHFYSNHGFALDLYSVEASHLFYVGRSEFLAEPLRPLSNRIKHFGCASCKSPEEYLTSPPRNPSAAPAKRERVVEGPRLPNGSIVLCGERVDLKVNRSEVACQMPRPHVYNALVKDLAMAELRHTQMAIDFPEIEFGRLDRSPFVLVSFGSVAQLENMPKALLLEFLQKFSELPYTVVWQTNSPAAKTPKDVRIPANVVLVRWAPIKNLLAHRNLHFVICHGGVNTINELLLFGVPVLGVPLQGDQSSNLQRLVDFGMALLVDVKAIAAGGLRAKLQEMELHYDRIAARARLFSSMVRFHRGFTTGSQKFWLNWARRHGAKLRGRRLVDLHFRGSLEYFAFFECLGSATVLLLLIRVLSS</sequence>
<evidence type="ECO:0000256" key="1">
    <source>
        <dbReference type="ARBA" id="ARBA00009995"/>
    </source>
</evidence>
<dbReference type="InterPro" id="IPR002213">
    <property type="entry name" value="UDP_glucos_trans"/>
</dbReference>
<dbReference type="PANTHER" id="PTHR48043">
    <property type="entry name" value="EG:EG0003.4 PROTEIN-RELATED"/>
    <property type="match status" value="1"/>
</dbReference>
<protein>
    <recommendedName>
        <fullName evidence="2">glucuronosyltransferase</fullName>
        <ecNumber evidence="2">2.4.1.17</ecNumber>
    </recommendedName>
</protein>
<comment type="similarity">
    <text evidence="1">Belongs to the UDP-glycosyltransferase family.</text>
</comment>
<reference evidence="7" key="1">
    <citation type="submission" date="2023-06" db="EMBL/GenBank/DDBJ databases">
        <title>Genomic analysis of the entomopathogenic nematode Steinernema hermaphroditum.</title>
        <authorList>
            <person name="Schwarz E.M."/>
            <person name="Heppert J.K."/>
            <person name="Baniya A."/>
            <person name="Schwartz H.T."/>
            <person name="Tan C.-H."/>
            <person name="Antoshechkin I."/>
            <person name="Sternberg P.W."/>
            <person name="Goodrich-Blair H."/>
            <person name="Dillman A.R."/>
        </authorList>
    </citation>
    <scope>NUCLEOTIDE SEQUENCE</scope>
    <source>
        <strain evidence="7">PS9179</strain>
        <tissue evidence="7">Whole animal</tissue>
    </source>
</reference>
<dbReference type="EC" id="2.4.1.17" evidence="2"/>
<keyword evidence="6" id="KW-0812">Transmembrane</keyword>
<dbReference type="EMBL" id="JAUCMV010000001">
    <property type="protein sequence ID" value="KAK0426132.1"/>
    <property type="molecule type" value="Genomic_DNA"/>
</dbReference>
<dbReference type="Pfam" id="PF00201">
    <property type="entry name" value="UDPGT"/>
    <property type="match status" value="2"/>
</dbReference>
<dbReference type="Gene3D" id="3.40.50.2000">
    <property type="entry name" value="Glycogen Phosphorylase B"/>
    <property type="match status" value="1"/>
</dbReference>
<dbReference type="PANTHER" id="PTHR48043:SF68">
    <property type="entry name" value="GLUCURONOSYLTRANSFERASE"/>
    <property type="match status" value="1"/>
</dbReference>
<organism evidence="7 8">
    <name type="scientific">Steinernema hermaphroditum</name>
    <dbReference type="NCBI Taxonomy" id="289476"/>
    <lineage>
        <taxon>Eukaryota</taxon>
        <taxon>Metazoa</taxon>
        <taxon>Ecdysozoa</taxon>
        <taxon>Nematoda</taxon>
        <taxon>Chromadorea</taxon>
        <taxon>Rhabditida</taxon>
        <taxon>Tylenchina</taxon>
        <taxon>Panagrolaimomorpha</taxon>
        <taxon>Strongyloidoidea</taxon>
        <taxon>Steinernematidae</taxon>
        <taxon>Steinernema</taxon>
    </lineage>
</organism>
<keyword evidence="8" id="KW-1185">Reference proteome</keyword>
<dbReference type="AlphaFoldDB" id="A0AA39IMS3"/>
<keyword evidence="3" id="KW-0328">Glycosyltransferase</keyword>
<comment type="catalytic activity">
    <reaction evidence="5">
        <text>glucuronate acceptor + UDP-alpha-D-glucuronate = acceptor beta-D-glucuronoside + UDP + H(+)</text>
        <dbReference type="Rhea" id="RHEA:21032"/>
        <dbReference type="ChEBI" id="CHEBI:15378"/>
        <dbReference type="ChEBI" id="CHEBI:58052"/>
        <dbReference type="ChEBI" id="CHEBI:58223"/>
        <dbReference type="ChEBI" id="CHEBI:132367"/>
        <dbReference type="ChEBI" id="CHEBI:132368"/>
        <dbReference type="EC" id="2.4.1.17"/>
    </reaction>
</comment>
<keyword evidence="4" id="KW-0808">Transferase</keyword>
<name>A0AA39IMS3_9BILA</name>
<gene>
    <name evidence="7" type="ORF">QR680_009547</name>
</gene>
<feature type="transmembrane region" description="Helical" evidence="6">
    <location>
        <begin position="677"/>
        <end position="697"/>
    </location>
</feature>
<dbReference type="CDD" id="cd03784">
    <property type="entry name" value="GT1_Gtf-like"/>
    <property type="match status" value="1"/>
</dbReference>
<evidence type="ECO:0000256" key="3">
    <source>
        <dbReference type="ARBA" id="ARBA00022676"/>
    </source>
</evidence>
<comment type="caution">
    <text evidence="7">The sequence shown here is derived from an EMBL/GenBank/DDBJ whole genome shotgun (WGS) entry which is preliminary data.</text>
</comment>
<accession>A0AA39IMS3</accession>
<keyword evidence="6" id="KW-0472">Membrane</keyword>
<evidence type="ECO:0000256" key="4">
    <source>
        <dbReference type="ARBA" id="ARBA00022679"/>
    </source>
</evidence>
<evidence type="ECO:0000256" key="6">
    <source>
        <dbReference type="SAM" id="Phobius"/>
    </source>
</evidence>
<dbReference type="Proteomes" id="UP001175271">
    <property type="component" value="Unassembled WGS sequence"/>
</dbReference>
<evidence type="ECO:0000256" key="5">
    <source>
        <dbReference type="ARBA" id="ARBA00047475"/>
    </source>
</evidence>
<keyword evidence="6" id="KW-1133">Transmembrane helix</keyword>
<evidence type="ECO:0000256" key="2">
    <source>
        <dbReference type="ARBA" id="ARBA00012544"/>
    </source>
</evidence>
<proteinExistence type="inferred from homology"/>
<evidence type="ECO:0000313" key="7">
    <source>
        <dbReference type="EMBL" id="KAK0426132.1"/>
    </source>
</evidence>
<dbReference type="GO" id="GO:0015020">
    <property type="term" value="F:glucuronosyltransferase activity"/>
    <property type="evidence" value="ECO:0007669"/>
    <property type="project" value="UniProtKB-EC"/>
</dbReference>
<evidence type="ECO:0000313" key="8">
    <source>
        <dbReference type="Proteomes" id="UP001175271"/>
    </source>
</evidence>
<dbReference type="SUPFAM" id="SSF53756">
    <property type="entry name" value="UDP-Glycosyltransferase/glycogen phosphorylase"/>
    <property type="match status" value="1"/>
</dbReference>